<dbReference type="Pfam" id="PF05339">
    <property type="entry name" value="DUF739"/>
    <property type="match status" value="1"/>
</dbReference>
<protein>
    <submittedName>
        <fullName evidence="1">DUF739 family protein</fullName>
    </submittedName>
</protein>
<dbReference type="Proteomes" id="UP000472879">
    <property type="component" value="Unassembled WGS sequence"/>
</dbReference>
<accession>A0A6L5P685</accession>
<comment type="caution">
    <text evidence="1">The sequence shown here is derived from an EMBL/GenBank/DDBJ whole genome shotgun (WGS) entry which is preliminary data.</text>
</comment>
<evidence type="ECO:0000313" key="2">
    <source>
        <dbReference type="Proteomes" id="UP000472879"/>
    </source>
</evidence>
<dbReference type="AlphaFoldDB" id="A0A6L5P685"/>
<dbReference type="EMBL" id="WJNA01000038">
    <property type="protein sequence ID" value="MRH09901.1"/>
    <property type="molecule type" value="Genomic_DNA"/>
</dbReference>
<proteinExistence type="predicted"/>
<evidence type="ECO:0000313" key="1">
    <source>
        <dbReference type="EMBL" id="MRH09901.1"/>
    </source>
</evidence>
<reference evidence="1 2" key="1">
    <citation type="submission" date="2019-11" db="EMBL/GenBank/DDBJ databases">
        <title>Draft genome sequence of 12 host-associated Lactobacillus reuteri rodent strains.</title>
        <authorList>
            <person name="Zhang S."/>
            <person name="Ozcam M."/>
            <person name="Van Pijkeren J.P."/>
        </authorList>
    </citation>
    <scope>NUCLEOTIDE SEQUENCE [LARGE SCALE GENOMIC DNA]</scope>
    <source>
        <strain evidence="1 2">Lr4020</strain>
    </source>
</reference>
<organism evidence="1 2">
    <name type="scientific">Limosilactobacillus reuteri</name>
    <name type="common">Lactobacillus reuteri</name>
    <dbReference type="NCBI Taxonomy" id="1598"/>
    <lineage>
        <taxon>Bacteria</taxon>
        <taxon>Bacillati</taxon>
        <taxon>Bacillota</taxon>
        <taxon>Bacilli</taxon>
        <taxon>Lactobacillales</taxon>
        <taxon>Lactobacillaceae</taxon>
        <taxon>Limosilactobacillus</taxon>
    </lineage>
</organism>
<sequence length="74" mass="8609">MKFDYSKLNGRIVEIFGTQLNFAVAMGLSERSISLKLNNRVAWKNTEIAKAAKLLKIRYSEIPKYFFRNLVHES</sequence>
<dbReference type="InterPro" id="IPR008003">
    <property type="entry name" value="DUF739"/>
</dbReference>
<dbReference type="RefSeq" id="WP_153705294.1">
    <property type="nucleotide sequence ID" value="NZ_JASOXU010000001.1"/>
</dbReference>
<gene>
    <name evidence="1" type="ORF">GIX81_10765</name>
</gene>
<name>A0A6L5P685_LIMRT</name>